<keyword evidence="4" id="KW-1133">Transmembrane helix</keyword>
<name>A0AAN7XTJ7_ELEMC</name>
<organism evidence="11 12">
    <name type="scientific">Eleginops maclovinus</name>
    <name type="common">Patagonian blennie</name>
    <name type="synonym">Eleginus maclovinus</name>
    <dbReference type="NCBI Taxonomy" id="56733"/>
    <lineage>
        <taxon>Eukaryota</taxon>
        <taxon>Metazoa</taxon>
        <taxon>Chordata</taxon>
        <taxon>Craniata</taxon>
        <taxon>Vertebrata</taxon>
        <taxon>Euteleostomi</taxon>
        <taxon>Actinopterygii</taxon>
        <taxon>Neopterygii</taxon>
        <taxon>Teleostei</taxon>
        <taxon>Neoteleostei</taxon>
        <taxon>Acanthomorphata</taxon>
        <taxon>Eupercaria</taxon>
        <taxon>Perciformes</taxon>
        <taxon>Notothenioidei</taxon>
        <taxon>Eleginopidae</taxon>
        <taxon>Eleginops</taxon>
    </lineage>
</organism>
<evidence type="ECO:0000256" key="8">
    <source>
        <dbReference type="SAM" id="MobiDB-lite"/>
    </source>
</evidence>
<comment type="subcellular location">
    <subcellularLocation>
        <location evidence="1">Membrane</location>
        <topology evidence="1">Single-pass type I membrane protein</topology>
    </subcellularLocation>
</comment>
<comment type="caution">
    <text evidence="11">The sequence shown here is derived from an EMBL/GenBank/DDBJ whole genome shotgun (WGS) entry which is preliminary data.</text>
</comment>
<reference evidence="11 12" key="1">
    <citation type="journal article" date="2023" name="Genes (Basel)">
        <title>Chromosome-Level Genome Assembly and Circadian Gene Repertoire of the Patagonia Blennie Eleginops maclovinus-The Closest Ancestral Proxy of Antarctic Cryonotothenioids.</title>
        <authorList>
            <person name="Cheng C.C."/>
            <person name="Rivera-Colon A.G."/>
            <person name="Minhas B.F."/>
            <person name="Wilson L."/>
            <person name="Rayamajhi N."/>
            <person name="Vargas-Chacoff L."/>
            <person name="Catchen J.M."/>
        </authorList>
    </citation>
    <scope>NUCLEOTIDE SEQUENCE [LARGE SCALE GENOMIC DNA]</scope>
    <source>
        <strain evidence="11">JMC-PN-2008</strain>
    </source>
</reference>
<dbReference type="Pfam" id="PF18589">
    <property type="entry name" value="ObR_Ig"/>
    <property type="match status" value="1"/>
</dbReference>
<feature type="domain" description="Fibronectin type-III" evidence="10">
    <location>
        <begin position="210"/>
        <end position="303"/>
    </location>
</feature>
<sequence length="700" mass="79002">MTTTMVWSMMVTVLMRILLISNGALSLELEEWASLQKDAMDLPWQDELCCDSPSAHLTAEGDNTHTPETNQSESNLPPHSLCSFRGSTTRSHPPDSSGGTCLDILCKIDEHWENLVCKLQSHSQPLTTSAAGVMAVRLQRVSLKKEDKEVKDGNTQYDNPVICQVEVSVMCSVVLDTTTSFVTVVTSSLSKAIAPSVLLRIPPRPVKPNPPVNLSHNQTIKPELILQWDDPPDSDTGQLRYEVRQSSKTHPAWQVVSVPEEPRLSLELKPELNYTIQVRSSGLGNPPVWSEWSDPHHIYLDKVTYIPQKVVARPGENVTVHCVFNDHSSNASTAMWMLNFVHKLNVSQFHPLNQWVSEITVLPSETAMYDLLRCTQNWGLPSSQIYVEGAYLEINCETSGDIDAMDCNWTNMQMTNPEFRYKWADLSCDVMEKKEQRGEKVGKTEPACVQVDFPSYFTWTPLVIQPRKKMCTIQPLRMSCYKLWLEEPSQLGPVRSKPIYLTPTDHVKPHTPTNVKAVSQSSGVLIVTWKPPSLPFEGVQCQFQYHLPSAVRPQPEWKVQSPVRETSAEAVVSDMCRVYVVQVRCMHTNGIGYWSDWSDSVYSTPQNSRAPEHGPDFWRVLKDDPHRNQTNVTLLFEHLQISGHSYCVDGFIVQYQLLSGSVRRKQIDVASSYSFKWNRVPQTVTVEAYNNLGSSLTTST</sequence>
<keyword evidence="7" id="KW-0325">Glycoprotein</keyword>
<dbReference type="GO" id="GO:0046427">
    <property type="term" value="P:positive regulation of receptor signaling pathway via JAK-STAT"/>
    <property type="evidence" value="ECO:0007669"/>
    <property type="project" value="TreeGrafter"/>
</dbReference>
<evidence type="ECO:0000256" key="9">
    <source>
        <dbReference type="SAM" id="SignalP"/>
    </source>
</evidence>
<accession>A0AAN7XTJ7</accession>
<evidence type="ECO:0000256" key="7">
    <source>
        <dbReference type="ARBA" id="ARBA00023180"/>
    </source>
</evidence>
<evidence type="ECO:0000259" key="10">
    <source>
        <dbReference type="PROSITE" id="PS50853"/>
    </source>
</evidence>
<protein>
    <recommendedName>
        <fullName evidence="10">Fibronectin type-III domain-containing protein</fullName>
    </recommendedName>
</protein>
<gene>
    <name evidence="11" type="ORF">PBY51_024331</name>
</gene>
<dbReference type="EMBL" id="JAUZQC010000006">
    <property type="protein sequence ID" value="KAK5869628.1"/>
    <property type="molecule type" value="Genomic_DNA"/>
</dbReference>
<dbReference type="PANTHER" id="PTHR23037:SF27">
    <property type="entry name" value="INTERLEUKIN-7 RECEPTOR SUBUNIT ALPHA"/>
    <property type="match status" value="1"/>
</dbReference>
<evidence type="ECO:0000256" key="4">
    <source>
        <dbReference type="ARBA" id="ARBA00022989"/>
    </source>
</evidence>
<feature type="chain" id="PRO_5042813243" description="Fibronectin type-III domain-containing protein" evidence="9">
    <location>
        <begin position="27"/>
        <end position="700"/>
    </location>
</feature>
<dbReference type="Gene3D" id="2.60.40.10">
    <property type="entry name" value="Immunoglobulins"/>
    <property type="match status" value="4"/>
</dbReference>
<keyword evidence="3 9" id="KW-0732">Signal</keyword>
<dbReference type="SMART" id="SM00060">
    <property type="entry name" value="FN3"/>
    <property type="match status" value="2"/>
</dbReference>
<evidence type="ECO:0000313" key="11">
    <source>
        <dbReference type="EMBL" id="KAK5869628.1"/>
    </source>
</evidence>
<feature type="compositionally biased region" description="Polar residues" evidence="8">
    <location>
        <begin position="64"/>
        <end position="77"/>
    </location>
</feature>
<dbReference type="SUPFAM" id="SSF49265">
    <property type="entry name" value="Fibronectin type III"/>
    <property type="match status" value="2"/>
</dbReference>
<evidence type="ECO:0000256" key="6">
    <source>
        <dbReference type="ARBA" id="ARBA00023170"/>
    </source>
</evidence>
<dbReference type="InterPro" id="IPR013783">
    <property type="entry name" value="Ig-like_fold"/>
</dbReference>
<dbReference type="AlphaFoldDB" id="A0AAN7XTJ7"/>
<dbReference type="PANTHER" id="PTHR23037">
    <property type="entry name" value="CYTOKINE RECEPTOR"/>
    <property type="match status" value="1"/>
</dbReference>
<dbReference type="PROSITE" id="PS50853">
    <property type="entry name" value="FN3"/>
    <property type="match status" value="2"/>
</dbReference>
<keyword evidence="12" id="KW-1185">Reference proteome</keyword>
<evidence type="ECO:0000313" key="12">
    <source>
        <dbReference type="Proteomes" id="UP001346869"/>
    </source>
</evidence>
<dbReference type="GO" id="GO:0030097">
    <property type="term" value="P:hemopoiesis"/>
    <property type="evidence" value="ECO:0007669"/>
    <property type="project" value="TreeGrafter"/>
</dbReference>
<evidence type="ECO:0000256" key="2">
    <source>
        <dbReference type="ARBA" id="ARBA00022692"/>
    </source>
</evidence>
<keyword evidence="2" id="KW-0812">Transmembrane</keyword>
<dbReference type="InterPro" id="IPR036116">
    <property type="entry name" value="FN3_sf"/>
</dbReference>
<evidence type="ECO:0000256" key="1">
    <source>
        <dbReference type="ARBA" id="ARBA00004479"/>
    </source>
</evidence>
<keyword evidence="6" id="KW-0675">Receptor</keyword>
<feature type="region of interest" description="Disordered" evidence="8">
    <location>
        <begin position="55"/>
        <end position="97"/>
    </location>
</feature>
<dbReference type="GO" id="GO:0009897">
    <property type="term" value="C:external side of plasma membrane"/>
    <property type="evidence" value="ECO:0007669"/>
    <property type="project" value="TreeGrafter"/>
</dbReference>
<dbReference type="GO" id="GO:0004896">
    <property type="term" value="F:cytokine receptor activity"/>
    <property type="evidence" value="ECO:0007669"/>
    <property type="project" value="TreeGrafter"/>
</dbReference>
<dbReference type="InterPro" id="IPR041182">
    <property type="entry name" value="LEP-R_IGD"/>
</dbReference>
<dbReference type="Proteomes" id="UP001346869">
    <property type="component" value="Unassembled WGS sequence"/>
</dbReference>
<feature type="domain" description="Fibronectin type-III" evidence="10">
    <location>
        <begin position="511"/>
        <end position="607"/>
    </location>
</feature>
<proteinExistence type="predicted"/>
<evidence type="ECO:0000256" key="5">
    <source>
        <dbReference type="ARBA" id="ARBA00023136"/>
    </source>
</evidence>
<dbReference type="InterPro" id="IPR003961">
    <property type="entry name" value="FN3_dom"/>
</dbReference>
<dbReference type="CDD" id="cd00063">
    <property type="entry name" value="FN3"/>
    <property type="match status" value="2"/>
</dbReference>
<reference evidence="11 12" key="2">
    <citation type="journal article" date="2023" name="Mol. Biol. Evol.">
        <title>Genomics of Secondarily Temperate Adaptation in the Only Non-Antarctic Icefish.</title>
        <authorList>
            <person name="Rivera-Colon A.G."/>
            <person name="Rayamajhi N."/>
            <person name="Minhas B.F."/>
            <person name="Madrigal G."/>
            <person name="Bilyk K.T."/>
            <person name="Yoon V."/>
            <person name="Hune M."/>
            <person name="Gregory S."/>
            <person name="Cheng C.H.C."/>
            <person name="Catchen J.M."/>
        </authorList>
    </citation>
    <scope>NUCLEOTIDE SEQUENCE [LARGE SCALE GENOMIC DNA]</scope>
    <source>
        <strain evidence="11">JMC-PN-2008</strain>
    </source>
</reference>
<feature type="signal peptide" evidence="9">
    <location>
        <begin position="1"/>
        <end position="26"/>
    </location>
</feature>
<evidence type="ECO:0000256" key="3">
    <source>
        <dbReference type="ARBA" id="ARBA00022729"/>
    </source>
</evidence>
<keyword evidence="5" id="KW-0472">Membrane</keyword>